<proteinExistence type="inferred from homology"/>
<feature type="domain" description="Caspase family p10" evidence="7">
    <location>
        <begin position="148"/>
        <end position="247"/>
    </location>
</feature>
<evidence type="ECO:0000259" key="7">
    <source>
        <dbReference type="PROSITE" id="PS50207"/>
    </source>
</evidence>
<dbReference type="Proteomes" id="UP000694941">
    <property type="component" value="Unplaced"/>
</dbReference>
<dbReference type="CDD" id="cd00032">
    <property type="entry name" value="CASc"/>
    <property type="match status" value="1"/>
</dbReference>
<keyword evidence="9" id="KW-1185">Reference proteome</keyword>
<evidence type="ECO:0000313" key="10">
    <source>
        <dbReference type="RefSeq" id="XP_013774781.2"/>
    </source>
</evidence>
<evidence type="ECO:0000256" key="3">
    <source>
        <dbReference type="ARBA" id="ARBA00022801"/>
    </source>
</evidence>
<dbReference type="Pfam" id="PF00656">
    <property type="entry name" value="Peptidase_C14"/>
    <property type="match status" value="1"/>
</dbReference>
<comment type="similarity">
    <text evidence="1 6">Belongs to the peptidase C14A family.</text>
</comment>
<evidence type="ECO:0000256" key="6">
    <source>
        <dbReference type="RuleBase" id="RU003971"/>
    </source>
</evidence>
<dbReference type="SMART" id="SM00115">
    <property type="entry name" value="CASc"/>
    <property type="match status" value="1"/>
</dbReference>
<dbReference type="InterPro" id="IPR015917">
    <property type="entry name" value="Pept_C14A"/>
</dbReference>
<dbReference type="PANTHER" id="PTHR10454:SF232">
    <property type="entry name" value="AT03047P-RELATED"/>
    <property type="match status" value="1"/>
</dbReference>
<keyword evidence="2" id="KW-0645">Protease</keyword>
<dbReference type="InterPro" id="IPR002398">
    <property type="entry name" value="Pept_C14"/>
</dbReference>
<protein>
    <submittedName>
        <fullName evidence="10">Caspase-7-like</fullName>
    </submittedName>
</protein>
<evidence type="ECO:0000313" key="9">
    <source>
        <dbReference type="Proteomes" id="UP000694941"/>
    </source>
</evidence>
<keyword evidence="3" id="KW-0378">Hydrolase</keyword>
<evidence type="ECO:0000256" key="5">
    <source>
        <dbReference type="ARBA" id="ARBA00023145"/>
    </source>
</evidence>
<keyword evidence="5" id="KW-0865">Zymogen</keyword>
<feature type="domain" description="Caspase family p20" evidence="8">
    <location>
        <begin position="5"/>
        <end position="131"/>
    </location>
</feature>
<dbReference type="GeneID" id="106459685"/>
<sequence>MRNQRRGMCLIFNIQKFESLCPRYGGEVDAENLKRCFGALSFEVIVFKDYTAFEIFDTLRKVAQADHSDEDCFVCCILTHGGATPDGNEYLYGSEGRFSYNRLYDPFKDDVCPTLRGKPKLFFIQACRGTKLDNGVKLKKGYNMADHNNHSMVTNPDFLLAISTVPGYFSFRNTVDGSHFITNLCAIIEKGLRNKKEELELMNILRQLNRKMAYDFQSNVPNDKKWSGKKQMPCFITTLTKQLVFPHNISTPSEVRFISRSR</sequence>
<gene>
    <name evidence="10" type="primary">LOC106459685</name>
</gene>
<keyword evidence="4" id="KW-0788">Thiol protease</keyword>
<dbReference type="InterPro" id="IPR033139">
    <property type="entry name" value="Caspase_cys_AS"/>
</dbReference>
<organism evidence="9 10">
    <name type="scientific">Limulus polyphemus</name>
    <name type="common">Atlantic horseshoe crab</name>
    <dbReference type="NCBI Taxonomy" id="6850"/>
    <lineage>
        <taxon>Eukaryota</taxon>
        <taxon>Metazoa</taxon>
        <taxon>Ecdysozoa</taxon>
        <taxon>Arthropoda</taxon>
        <taxon>Chelicerata</taxon>
        <taxon>Merostomata</taxon>
        <taxon>Xiphosura</taxon>
        <taxon>Limulidae</taxon>
        <taxon>Limulus</taxon>
    </lineage>
</organism>
<dbReference type="SUPFAM" id="SSF52129">
    <property type="entry name" value="Caspase-like"/>
    <property type="match status" value="1"/>
</dbReference>
<dbReference type="RefSeq" id="XP_013774781.2">
    <property type="nucleotide sequence ID" value="XM_013919327.2"/>
</dbReference>
<dbReference type="Gene3D" id="3.40.50.1460">
    <property type="match status" value="1"/>
</dbReference>
<dbReference type="PANTHER" id="PTHR10454">
    <property type="entry name" value="CASPASE"/>
    <property type="match status" value="1"/>
</dbReference>
<name>A0ABM1B4P8_LIMPO</name>
<accession>A0ABM1B4P8</accession>
<evidence type="ECO:0000256" key="4">
    <source>
        <dbReference type="ARBA" id="ARBA00022807"/>
    </source>
</evidence>
<evidence type="ECO:0000256" key="2">
    <source>
        <dbReference type="ARBA" id="ARBA00022670"/>
    </source>
</evidence>
<dbReference type="PROSITE" id="PS01122">
    <property type="entry name" value="CASPASE_CYS"/>
    <property type="match status" value="1"/>
</dbReference>
<dbReference type="PRINTS" id="PR00376">
    <property type="entry name" value="IL1BCENZYME"/>
</dbReference>
<dbReference type="InterPro" id="IPR002138">
    <property type="entry name" value="Pept_C14_p10"/>
</dbReference>
<dbReference type="InterPro" id="IPR011600">
    <property type="entry name" value="Pept_C14_caspase"/>
</dbReference>
<reference evidence="10" key="1">
    <citation type="submission" date="2025-08" db="UniProtKB">
        <authorList>
            <consortium name="RefSeq"/>
        </authorList>
    </citation>
    <scope>IDENTIFICATION</scope>
    <source>
        <tissue evidence="10">Muscle</tissue>
    </source>
</reference>
<dbReference type="InterPro" id="IPR016129">
    <property type="entry name" value="Caspase_his_AS"/>
</dbReference>
<dbReference type="PROSITE" id="PS50208">
    <property type="entry name" value="CASPASE_P20"/>
    <property type="match status" value="1"/>
</dbReference>
<dbReference type="InterPro" id="IPR001309">
    <property type="entry name" value="Pept_C14_p20"/>
</dbReference>
<evidence type="ECO:0000256" key="1">
    <source>
        <dbReference type="ARBA" id="ARBA00010134"/>
    </source>
</evidence>
<dbReference type="InterPro" id="IPR029030">
    <property type="entry name" value="Caspase-like_dom_sf"/>
</dbReference>
<dbReference type="PROSITE" id="PS01121">
    <property type="entry name" value="CASPASE_HIS"/>
    <property type="match status" value="1"/>
</dbReference>
<evidence type="ECO:0000259" key="8">
    <source>
        <dbReference type="PROSITE" id="PS50208"/>
    </source>
</evidence>
<dbReference type="PROSITE" id="PS50207">
    <property type="entry name" value="CASPASE_P10"/>
    <property type="match status" value="1"/>
</dbReference>